<dbReference type="AlphaFoldDB" id="D1B5I6"/>
<organism evidence="1 2">
    <name type="scientific">Thermanaerovibrio acidaminovorans (strain ATCC 49978 / DSM 6589 / Su883)</name>
    <name type="common">Selenomonas acidaminovorans</name>
    <dbReference type="NCBI Taxonomy" id="525903"/>
    <lineage>
        <taxon>Bacteria</taxon>
        <taxon>Thermotogati</taxon>
        <taxon>Synergistota</taxon>
        <taxon>Synergistia</taxon>
        <taxon>Synergistales</taxon>
        <taxon>Synergistaceae</taxon>
        <taxon>Thermanaerovibrio</taxon>
    </lineage>
</organism>
<accession>D1B5I6</accession>
<proteinExistence type="predicted"/>
<dbReference type="Proteomes" id="UP000002030">
    <property type="component" value="Chromosome"/>
</dbReference>
<dbReference type="HOGENOM" id="CLU_1569918_0_0_0"/>
<evidence type="ECO:0000313" key="1">
    <source>
        <dbReference type="EMBL" id="ACZ19277.1"/>
    </source>
</evidence>
<dbReference type="EnsemblBacteria" id="ACZ19277">
    <property type="protein sequence ID" value="ACZ19277"/>
    <property type="gene ID" value="Taci_1045"/>
</dbReference>
<dbReference type="RefSeq" id="WP_012869792.1">
    <property type="nucleotide sequence ID" value="NC_013522.1"/>
</dbReference>
<dbReference type="STRING" id="525903.Taci_1045"/>
<sequence length="170" mass="17995">MRSPKLSSTTAGLILGGLILGLAQGGVIYMIKRLSSEVAEMKVQKSALDYSNEQKALKLESLKRAEAELSGLVAKPFKDGVDFYASINSILSQNGLDKPLVLPASVDQGAVSAKVTVTGGYESLLITLGNMRRYPKAIRVDSLSIDAASDDKVKISMSVSGLMEVTSGDK</sequence>
<evidence type="ECO:0000313" key="2">
    <source>
        <dbReference type="Proteomes" id="UP000002030"/>
    </source>
</evidence>
<dbReference type="KEGG" id="tai:Taci_1045"/>
<protein>
    <submittedName>
        <fullName evidence="1">Uncharacterized protein</fullName>
    </submittedName>
</protein>
<name>D1B5I6_THEAS</name>
<keyword evidence="2" id="KW-1185">Reference proteome</keyword>
<dbReference type="EMBL" id="CP001818">
    <property type="protein sequence ID" value="ACZ19277.1"/>
    <property type="molecule type" value="Genomic_DNA"/>
</dbReference>
<dbReference type="PATRIC" id="fig|525903.6.peg.1043"/>
<reference evidence="1 2" key="1">
    <citation type="journal article" date="2009" name="Stand. Genomic Sci.">
        <title>Complete genome sequence of Thermanaerovibrio acidaminovorans type strain (Su883).</title>
        <authorList>
            <person name="Chovatia M."/>
            <person name="Sikorski J."/>
            <person name="Schroder M."/>
            <person name="Lapidus A."/>
            <person name="Nolan M."/>
            <person name="Tice H."/>
            <person name="Glavina Del Rio T."/>
            <person name="Copeland A."/>
            <person name="Cheng J.F."/>
            <person name="Lucas S."/>
            <person name="Chen F."/>
            <person name="Bruce D."/>
            <person name="Goodwin L."/>
            <person name="Pitluck S."/>
            <person name="Ivanova N."/>
            <person name="Mavromatis K."/>
            <person name="Ovchinnikova G."/>
            <person name="Pati A."/>
            <person name="Chen A."/>
            <person name="Palaniappan K."/>
            <person name="Land M."/>
            <person name="Hauser L."/>
            <person name="Chang Y.J."/>
            <person name="Jeffries C.D."/>
            <person name="Chain P."/>
            <person name="Saunders E."/>
            <person name="Detter J.C."/>
            <person name="Brettin T."/>
            <person name="Rohde M."/>
            <person name="Goker M."/>
            <person name="Spring S."/>
            <person name="Bristow J."/>
            <person name="Markowitz V."/>
            <person name="Hugenholtz P."/>
            <person name="Kyrpides N.C."/>
            <person name="Klenk H.P."/>
            <person name="Eisen J.A."/>
        </authorList>
    </citation>
    <scope>NUCLEOTIDE SEQUENCE [LARGE SCALE GENOMIC DNA]</scope>
    <source>
        <strain evidence="2">ATCC 49978 / DSM 6589 / Su883</strain>
    </source>
</reference>
<dbReference type="eggNOG" id="ENOG5034716">
    <property type="taxonomic scope" value="Bacteria"/>
</dbReference>
<dbReference type="OrthoDB" id="9840932at2"/>
<gene>
    <name evidence="1" type="ordered locus">Taci_1045</name>
</gene>